<dbReference type="AlphaFoldDB" id="A0A445KWQ9"/>
<accession>A0A445KWQ9</accession>
<proteinExistence type="predicted"/>
<reference evidence="1 2" key="1">
    <citation type="submission" date="2018-09" db="EMBL/GenBank/DDBJ databases">
        <title>A high-quality reference genome of wild soybean provides a powerful tool to mine soybean genomes.</title>
        <authorList>
            <person name="Xie M."/>
            <person name="Chung C.Y.L."/>
            <person name="Li M.-W."/>
            <person name="Wong F.-L."/>
            <person name="Chan T.-F."/>
            <person name="Lam H.-M."/>
        </authorList>
    </citation>
    <scope>NUCLEOTIDE SEQUENCE [LARGE SCALE GENOMIC DNA]</scope>
    <source>
        <strain evidence="2">cv. W05</strain>
        <tissue evidence="1">Hypocotyl of etiolated seedlings</tissue>
    </source>
</reference>
<dbReference type="EMBL" id="QZWG01000004">
    <property type="protein sequence ID" value="RZC15407.1"/>
    <property type="molecule type" value="Genomic_DNA"/>
</dbReference>
<name>A0A445KWQ9_GLYSO</name>
<sequence length="333" mass="37477">MIWSDSAMETEGGKRFKKKIWLVFSPPRSMKKAEECKDVVAHSWILGDDVMHHLTRVGSNLNSWGKAAFEVFSVLISQSVSRQLLHGVKICPRAPPITHLFFSNDNILFVRADVREANHVFEVIHACERVLGQRINLNKPEISFSQNVSTFRSNELEMLLKLKVSLCGGLWSTGVLLESPQQVDWKGYSILVKSDRWLPSSKVAGPLVIFKEIFGKSYGRLKPFQSVSICSRGHVVGFRLNRSPLLLYELGVVYRPRQLSESWRRPLKGIIKASFDASPKQNRGTGLGVIFRDHGGKVLVAGSLLIPFCYEPHIAEAIAFKWATAQNLSFQCV</sequence>
<dbReference type="PANTHER" id="PTHR47074:SF61">
    <property type="entry name" value="RNASE H TYPE-1 DOMAIN-CONTAINING PROTEIN"/>
    <property type="match status" value="1"/>
</dbReference>
<dbReference type="PANTHER" id="PTHR47074">
    <property type="entry name" value="BNAC02G40300D PROTEIN"/>
    <property type="match status" value="1"/>
</dbReference>
<organism evidence="1 2">
    <name type="scientific">Glycine soja</name>
    <name type="common">Wild soybean</name>
    <dbReference type="NCBI Taxonomy" id="3848"/>
    <lineage>
        <taxon>Eukaryota</taxon>
        <taxon>Viridiplantae</taxon>
        <taxon>Streptophyta</taxon>
        <taxon>Embryophyta</taxon>
        <taxon>Tracheophyta</taxon>
        <taxon>Spermatophyta</taxon>
        <taxon>Magnoliopsida</taxon>
        <taxon>eudicotyledons</taxon>
        <taxon>Gunneridae</taxon>
        <taxon>Pentapetalae</taxon>
        <taxon>rosids</taxon>
        <taxon>fabids</taxon>
        <taxon>Fabales</taxon>
        <taxon>Fabaceae</taxon>
        <taxon>Papilionoideae</taxon>
        <taxon>50 kb inversion clade</taxon>
        <taxon>NPAAA clade</taxon>
        <taxon>indigoferoid/millettioid clade</taxon>
        <taxon>Phaseoleae</taxon>
        <taxon>Glycine</taxon>
        <taxon>Glycine subgen. Soja</taxon>
    </lineage>
</organism>
<evidence type="ECO:0008006" key="3">
    <source>
        <dbReference type="Google" id="ProtNLM"/>
    </source>
</evidence>
<gene>
    <name evidence="1" type="ORF">D0Y65_008998</name>
</gene>
<keyword evidence="2" id="KW-1185">Reference proteome</keyword>
<dbReference type="InterPro" id="IPR052929">
    <property type="entry name" value="RNase_H-like_EbsB-rel"/>
</dbReference>
<feature type="non-terminal residue" evidence="1">
    <location>
        <position position="333"/>
    </location>
</feature>
<dbReference type="Proteomes" id="UP000289340">
    <property type="component" value="Chromosome 4"/>
</dbReference>
<comment type="caution">
    <text evidence="1">The sequence shown here is derived from an EMBL/GenBank/DDBJ whole genome shotgun (WGS) entry which is preliminary data.</text>
</comment>
<evidence type="ECO:0000313" key="1">
    <source>
        <dbReference type="EMBL" id="RZC15407.1"/>
    </source>
</evidence>
<evidence type="ECO:0000313" key="2">
    <source>
        <dbReference type="Proteomes" id="UP000289340"/>
    </source>
</evidence>
<protein>
    <recommendedName>
        <fullName evidence="3">RNase H type-1 domain-containing protein</fullName>
    </recommendedName>
</protein>